<sequence>METNNPNQDNPKIVRWRGYSRTSGKDKTSISTQQEGEERFGNSQPNWKFTGHYVDRCKSGADVTGRDGYQKALRDLANDEFDILVPFDTSRRANS</sequence>
<gene>
    <name evidence="3" type="ORF">S01H1_73345</name>
</gene>
<evidence type="ECO:0000313" key="3">
    <source>
        <dbReference type="EMBL" id="GAG28984.1"/>
    </source>
</evidence>
<dbReference type="GO" id="GO:0003677">
    <property type="term" value="F:DNA binding"/>
    <property type="evidence" value="ECO:0007669"/>
    <property type="project" value="InterPro"/>
</dbReference>
<name>X0WDG3_9ZZZZ</name>
<proteinExistence type="predicted"/>
<feature type="region of interest" description="Disordered" evidence="1">
    <location>
        <begin position="1"/>
        <end position="44"/>
    </location>
</feature>
<accession>X0WDG3</accession>
<dbReference type="Gene3D" id="3.40.50.1390">
    <property type="entry name" value="Resolvase, N-terminal catalytic domain"/>
    <property type="match status" value="1"/>
</dbReference>
<evidence type="ECO:0000259" key="2">
    <source>
        <dbReference type="Pfam" id="PF00239"/>
    </source>
</evidence>
<organism evidence="3">
    <name type="scientific">marine sediment metagenome</name>
    <dbReference type="NCBI Taxonomy" id="412755"/>
    <lineage>
        <taxon>unclassified sequences</taxon>
        <taxon>metagenomes</taxon>
        <taxon>ecological metagenomes</taxon>
    </lineage>
</organism>
<feature type="compositionally biased region" description="Polar residues" evidence="1">
    <location>
        <begin position="1"/>
        <end position="10"/>
    </location>
</feature>
<dbReference type="Pfam" id="PF00239">
    <property type="entry name" value="Resolvase"/>
    <property type="match status" value="1"/>
</dbReference>
<feature type="domain" description="Resolvase/invertase-type recombinase catalytic" evidence="2">
    <location>
        <begin position="18"/>
        <end position="91"/>
    </location>
</feature>
<feature type="non-terminal residue" evidence="3">
    <location>
        <position position="95"/>
    </location>
</feature>
<evidence type="ECO:0000256" key="1">
    <source>
        <dbReference type="SAM" id="MobiDB-lite"/>
    </source>
</evidence>
<reference evidence="3" key="1">
    <citation type="journal article" date="2014" name="Front. Microbiol.">
        <title>High frequency of phylogenetically diverse reductive dehalogenase-homologous genes in deep subseafloor sedimentary metagenomes.</title>
        <authorList>
            <person name="Kawai M."/>
            <person name="Futagami T."/>
            <person name="Toyoda A."/>
            <person name="Takaki Y."/>
            <person name="Nishi S."/>
            <person name="Hori S."/>
            <person name="Arai W."/>
            <person name="Tsubouchi T."/>
            <person name="Morono Y."/>
            <person name="Uchiyama I."/>
            <person name="Ito T."/>
            <person name="Fujiyama A."/>
            <person name="Inagaki F."/>
            <person name="Takami H."/>
        </authorList>
    </citation>
    <scope>NUCLEOTIDE SEQUENCE</scope>
    <source>
        <strain evidence="3">Expedition CK06-06</strain>
    </source>
</reference>
<dbReference type="InterPro" id="IPR006119">
    <property type="entry name" value="Resolv_N"/>
</dbReference>
<dbReference type="EMBL" id="BARS01049005">
    <property type="protein sequence ID" value="GAG28984.1"/>
    <property type="molecule type" value="Genomic_DNA"/>
</dbReference>
<dbReference type="GO" id="GO:0000150">
    <property type="term" value="F:DNA strand exchange activity"/>
    <property type="evidence" value="ECO:0007669"/>
    <property type="project" value="InterPro"/>
</dbReference>
<dbReference type="InterPro" id="IPR036162">
    <property type="entry name" value="Resolvase-like_N_sf"/>
</dbReference>
<dbReference type="AlphaFoldDB" id="X0WDG3"/>
<comment type="caution">
    <text evidence="3">The sequence shown here is derived from an EMBL/GenBank/DDBJ whole genome shotgun (WGS) entry which is preliminary data.</text>
</comment>
<protein>
    <recommendedName>
        <fullName evidence="2">Resolvase/invertase-type recombinase catalytic domain-containing protein</fullName>
    </recommendedName>
</protein>